<gene>
    <name evidence="2" type="ORF">RFI_05058</name>
</gene>
<proteinExistence type="predicted"/>
<dbReference type="InterPro" id="IPR001309">
    <property type="entry name" value="Pept_C14_p20"/>
</dbReference>
<dbReference type="PANTHER" id="PTHR22576:SF41">
    <property type="entry name" value="CASPASE 14, APOPTOSIS-RELATED CYSTEINE PEPTIDASE"/>
    <property type="match status" value="1"/>
</dbReference>
<reference evidence="2 3" key="1">
    <citation type="journal article" date="2013" name="Curr. Biol.">
        <title>The Genome of the Foraminiferan Reticulomyxa filosa.</title>
        <authorList>
            <person name="Glockner G."/>
            <person name="Hulsmann N."/>
            <person name="Schleicher M."/>
            <person name="Noegel A.A."/>
            <person name="Eichinger L."/>
            <person name="Gallinger C."/>
            <person name="Pawlowski J."/>
            <person name="Sierra R."/>
            <person name="Euteneuer U."/>
            <person name="Pillet L."/>
            <person name="Moustafa A."/>
            <person name="Platzer M."/>
            <person name="Groth M."/>
            <person name="Szafranski K."/>
            <person name="Schliwa M."/>
        </authorList>
    </citation>
    <scope>NUCLEOTIDE SEQUENCE [LARGE SCALE GENOMIC DNA]</scope>
</reference>
<feature type="non-terminal residue" evidence="2">
    <location>
        <position position="393"/>
    </location>
</feature>
<dbReference type="InterPro" id="IPR052039">
    <property type="entry name" value="Caspase-related_regulators"/>
</dbReference>
<dbReference type="AlphaFoldDB" id="X6P1P1"/>
<dbReference type="InterPro" id="IPR011600">
    <property type="entry name" value="Pept_C14_caspase"/>
</dbReference>
<sequence length="393" mass="45578">MSYKAFTCFSRLKSLEERILELLKGNNNDSTSHFQIFDNDEQEITNDQQLEIAFKTQPVFLFVDFVHSFVFIYDEKKNSEDEKKRDGCHKIMNPLVLLTGAAKYDSSDYLSGVKIDLMMFQNLFEEKYGYKVYCTYDPNKPETESLTSNQLDVFVKNHYSNLINTNNNKHNYDSLIFVWCGHGSTKDGEDVLITSDDEFKIFKNIQDLFTKVFVRKSKIFIKNACRGNEDPERVKRGTQQWYNKESDTLIIFPTTKNKQIYDSMGPGKGSYFTNYFYDVMTENISSPKPLTDILDKSTEPENKLWIKANSKAHKMVSEMINNKQQGIIVVSTNIDQLAKSNSQIYQQNIHFSMMINSNEYMKQKLTIGPYSICSFHSQNIVFVDITIDGCVYA</sequence>
<dbReference type="EMBL" id="ASPP01004513">
    <property type="protein sequence ID" value="ETO32058.1"/>
    <property type="molecule type" value="Genomic_DNA"/>
</dbReference>
<dbReference type="InterPro" id="IPR029030">
    <property type="entry name" value="Caspase-like_dom_sf"/>
</dbReference>
<evidence type="ECO:0000259" key="1">
    <source>
        <dbReference type="PROSITE" id="PS50208"/>
    </source>
</evidence>
<dbReference type="SUPFAM" id="SSF52129">
    <property type="entry name" value="Caspase-like"/>
    <property type="match status" value="1"/>
</dbReference>
<name>X6P1P1_RETFI</name>
<dbReference type="Pfam" id="PF00656">
    <property type="entry name" value="Peptidase_C14"/>
    <property type="match status" value="1"/>
</dbReference>
<dbReference type="PANTHER" id="PTHR22576">
    <property type="entry name" value="MUCOSA ASSOCIATED LYMPHOID TISSUE LYMPHOMA TRANSLOCATION PROTEIN 1/PARACASPASE"/>
    <property type="match status" value="1"/>
</dbReference>
<comment type="caution">
    <text evidence="2">The sequence shown here is derived from an EMBL/GenBank/DDBJ whole genome shotgun (WGS) entry which is preliminary data.</text>
</comment>
<keyword evidence="3" id="KW-1185">Reference proteome</keyword>
<dbReference type="PROSITE" id="PS50208">
    <property type="entry name" value="CASPASE_P20"/>
    <property type="match status" value="1"/>
</dbReference>
<dbReference type="OrthoDB" id="6116485at2759"/>
<feature type="domain" description="Caspase family p20" evidence="1">
    <location>
        <begin position="126"/>
        <end position="229"/>
    </location>
</feature>
<organism evidence="2 3">
    <name type="scientific">Reticulomyxa filosa</name>
    <dbReference type="NCBI Taxonomy" id="46433"/>
    <lineage>
        <taxon>Eukaryota</taxon>
        <taxon>Sar</taxon>
        <taxon>Rhizaria</taxon>
        <taxon>Retaria</taxon>
        <taxon>Foraminifera</taxon>
        <taxon>Monothalamids</taxon>
        <taxon>Reticulomyxidae</taxon>
        <taxon>Reticulomyxa</taxon>
    </lineage>
</organism>
<evidence type="ECO:0000313" key="3">
    <source>
        <dbReference type="Proteomes" id="UP000023152"/>
    </source>
</evidence>
<dbReference type="GO" id="GO:0006508">
    <property type="term" value="P:proteolysis"/>
    <property type="evidence" value="ECO:0007669"/>
    <property type="project" value="InterPro"/>
</dbReference>
<evidence type="ECO:0000313" key="2">
    <source>
        <dbReference type="EMBL" id="ETO32058.1"/>
    </source>
</evidence>
<accession>X6P1P1</accession>
<dbReference type="Gene3D" id="3.40.50.1460">
    <property type="match status" value="1"/>
</dbReference>
<dbReference type="GO" id="GO:0004197">
    <property type="term" value="F:cysteine-type endopeptidase activity"/>
    <property type="evidence" value="ECO:0007669"/>
    <property type="project" value="InterPro"/>
</dbReference>
<protein>
    <recommendedName>
        <fullName evidence="1">Caspase family p20 domain-containing protein</fullName>
    </recommendedName>
</protein>
<dbReference type="Proteomes" id="UP000023152">
    <property type="component" value="Unassembled WGS sequence"/>
</dbReference>